<dbReference type="EC" id="3.1.1.96" evidence="2"/>
<keyword evidence="2" id="KW-0820">tRNA-binding</keyword>
<keyword evidence="2" id="KW-0963">Cytoplasm</keyword>
<dbReference type="EC" id="3.1.1.-" evidence="2"/>
<proteinExistence type="inferred from homology"/>
<comment type="subunit">
    <text evidence="2">Homodimer.</text>
</comment>
<dbReference type="PANTHER" id="PTHR10472">
    <property type="entry name" value="D-TYROSYL-TRNA TYR DEACYLASE"/>
    <property type="match status" value="1"/>
</dbReference>
<protein>
    <recommendedName>
        <fullName evidence="2">D-aminoacyl-tRNA deacylase</fullName>
        <shortName evidence="2">DTD</shortName>
        <ecNumber evidence="2">3.1.1.96</ecNumber>
    </recommendedName>
    <alternativeName>
        <fullName evidence="2">Gly-tRNA(Ala) deacylase</fullName>
        <ecNumber evidence="2">3.1.1.-</ecNumber>
    </alternativeName>
</protein>
<comment type="subcellular location">
    <subcellularLocation>
        <location evidence="2">Cytoplasm</location>
    </subcellularLocation>
</comment>
<dbReference type="HAMAP" id="MF_00518">
    <property type="entry name" value="Deacylase_Dtd"/>
    <property type="match status" value="1"/>
</dbReference>
<keyword evidence="2" id="KW-0694">RNA-binding</keyword>
<dbReference type="NCBIfam" id="TIGR00256">
    <property type="entry name" value="D-aminoacyl-tRNA deacylase"/>
    <property type="match status" value="1"/>
</dbReference>
<sequence length="160" mass="17167">MRAVVQRVSDASVTVEGTVVGEIGRGLLVLLGVEEGDGEADLKWLAAKVAGLRIFKDAEGKMNRSVTELVRDRAADDAQPPAGVLVVSQFTLLGDCRTGRRPSFKTAAEPGEADRLYQAFCERLRAEGLFVATGVFRATMAVSLTNDGPVTLLVDSRKQF</sequence>
<evidence type="ECO:0000313" key="3">
    <source>
        <dbReference type="EMBL" id="NNJ24499.1"/>
    </source>
</evidence>
<dbReference type="GO" id="GO:0051499">
    <property type="term" value="F:D-aminoacyl-tRNA deacylase activity"/>
    <property type="evidence" value="ECO:0007669"/>
    <property type="project" value="UniProtKB-EC"/>
</dbReference>
<reference evidence="3 4" key="1">
    <citation type="journal article" date="2020" name="Syst. Appl. Microbiol.">
        <title>Alienimonas chondri sp. nov., a novel planctomycete isolated from the biofilm of the red alga Chondrus crispus.</title>
        <authorList>
            <person name="Vitorino I."/>
            <person name="Albuquerque L."/>
            <person name="Wiegand S."/>
            <person name="Kallscheuer N."/>
            <person name="da Costa M.S."/>
            <person name="Lobo-da-Cunha A."/>
            <person name="Jogler C."/>
            <person name="Lage O.M."/>
        </authorList>
    </citation>
    <scope>NUCLEOTIDE SEQUENCE [LARGE SCALE GENOMIC DNA]</scope>
    <source>
        <strain evidence="3 4">LzC2</strain>
    </source>
</reference>
<comment type="caution">
    <text evidence="3">The sequence shown here is derived from an EMBL/GenBank/DDBJ whole genome shotgun (WGS) entry which is preliminary data.</text>
</comment>
<comment type="catalytic activity">
    <reaction evidence="2">
        <text>a D-aminoacyl-tRNA + H2O = a tRNA + a D-alpha-amino acid + H(+)</text>
        <dbReference type="Rhea" id="RHEA:13953"/>
        <dbReference type="Rhea" id="RHEA-COMP:10123"/>
        <dbReference type="Rhea" id="RHEA-COMP:10124"/>
        <dbReference type="ChEBI" id="CHEBI:15377"/>
        <dbReference type="ChEBI" id="CHEBI:15378"/>
        <dbReference type="ChEBI" id="CHEBI:59871"/>
        <dbReference type="ChEBI" id="CHEBI:78442"/>
        <dbReference type="ChEBI" id="CHEBI:79333"/>
        <dbReference type="EC" id="3.1.1.96"/>
    </reaction>
</comment>
<dbReference type="InterPro" id="IPR023509">
    <property type="entry name" value="DTD-like_sf"/>
</dbReference>
<dbReference type="EMBL" id="WTPX01000009">
    <property type="protein sequence ID" value="NNJ24499.1"/>
    <property type="molecule type" value="Genomic_DNA"/>
</dbReference>
<dbReference type="Pfam" id="PF02580">
    <property type="entry name" value="Tyr_Deacylase"/>
    <property type="match status" value="1"/>
</dbReference>
<comment type="similarity">
    <text evidence="1 2">Belongs to the DTD family.</text>
</comment>
<evidence type="ECO:0000313" key="4">
    <source>
        <dbReference type="Proteomes" id="UP000609651"/>
    </source>
</evidence>
<feature type="short sequence motif" description="Gly-cisPro motif, important for rejection of L-amino acids" evidence="2">
    <location>
        <begin position="148"/>
        <end position="149"/>
    </location>
</feature>
<keyword evidence="4" id="KW-1185">Reference proteome</keyword>
<evidence type="ECO:0000256" key="2">
    <source>
        <dbReference type="HAMAP-Rule" id="MF_00518"/>
    </source>
</evidence>
<name>A0ABX1V9S0_9PLAN</name>
<keyword evidence="2 3" id="KW-0378">Hydrolase</keyword>
<dbReference type="InterPro" id="IPR003732">
    <property type="entry name" value="Daa-tRNA_deacyls_DTD"/>
</dbReference>
<dbReference type="Proteomes" id="UP000609651">
    <property type="component" value="Unassembled WGS sequence"/>
</dbReference>
<gene>
    <name evidence="2 3" type="primary">dtd</name>
    <name evidence="3" type="ORF">LzC2_05570</name>
</gene>
<comment type="domain">
    <text evidence="2">A Gly-cisPro motif from one monomer fits into the active site of the other monomer to allow specific chiral rejection of L-amino acids.</text>
</comment>
<comment type="function">
    <text evidence="2">An aminoacyl-tRNA editing enzyme that deacylates mischarged D-aminoacyl-tRNAs. Also deacylates mischarged glycyl-tRNA(Ala), protecting cells against glycine mischarging by AlaRS. Acts via tRNA-based rather than protein-based catalysis; rejects L-amino acids rather than detecting D-amino acids in the active site. By recycling D-aminoacyl-tRNA to D-amino acids and free tRNA molecules, this enzyme counteracts the toxicity associated with the formation of D-aminoacyl-tRNA entities in vivo and helps enforce protein L-homochirality.</text>
</comment>
<evidence type="ECO:0000256" key="1">
    <source>
        <dbReference type="ARBA" id="ARBA00009673"/>
    </source>
</evidence>
<accession>A0ABX1V9S0</accession>
<comment type="catalytic activity">
    <reaction evidence="2">
        <text>glycyl-tRNA(Ala) + H2O = tRNA(Ala) + glycine + H(+)</text>
        <dbReference type="Rhea" id="RHEA:53744"/>
        <dbReference type="Rhea" id="RHEA-COMP:9657"/>
        <dbReference type="Rhea" id="RHEA-COMP:13640"/>
        <dbReference type="ChEBI" id="CHEBI:15377"/>
        <dbReference type="ChEBI" id="CHEBI:15378"/>
        <dbReference type="ChEBI" id="CHEBI:57305"/>
        <dbReference type="ChEBI" id="CHEBI:78442"/>
        <dbReference type="ChEBI" id="CHEBI:78522"/>
    </reaction>
</comment>
<dbReference type="PANTHER" id="PTHR10472:SF5">
    <property type="entry name" value="D-AMINOACYL-TRNA DEACYLASE 1"/>
    <property type="match status" value="1"/>
</dbReference>
<dbReference type="RefSeq" id="WP_171183520.1">
    <property type="nucleotide sequence ID" value="NZ_WTPX01000009.1"/>
</dbReference>
<dbReference type="Gene3D" id="3.50.80.10">
    <property type="entry name" value="D-tyrosyl-tRNA(Tyr) deacylase"/>
    <property type="match status" value="1"/>
</dbReference>
<dbReference type="SUPFAM" id="SSF69500">
    <property type="entry name" value="DTD-like"/>
    <property type="match status" value="1"/>
</dbReference>
<organism evidence="3 4">
    <name type="scientific">Alienimonas chondri</name>
    <dbReference type="NCBI Taxonomy" id="2681879"/>
    <lineage>
        <taxon>Bacteria</taxon>
        <taxon>Pseudomonadati</taxon>
        <taxon>Planctomycetota</taxon>
        <taxon>Planctomycetia</taxon>
        <taxon>Planctomycetales</taxon>
        <taxon>Planctomycetaceae</taxon>
        <taxon>Alienimonas</taxon>
    </lineage>
</organism>